<dbReference type="RefSeq" id="WP_095499801.1">
    <property type="nucleotide sequence ID" value="NZ_BSPO01000002.1"/>
</dbReference>
<accession>A0AA37TQA0</accession>
<reference evidence="1 2" key="1">
    <citation type="journal article" date="2014" name="Int. J. Syst. Evol. Microbiol.">
        <title>Complete genome sequence of Corynebacterium casei LMG S-19264T (=DSM 44701T), isolated from a smear-ripened cheese.</title>
        <authorList>
            <consortium name="US DOE Joint Genome Institute (JGI-PGF)"/>
            <person name="Walter F."/>
            <person name="Albersmeier A."/>
            <person name="Kalinowski J."/>
            <person name="Ruckert C."/>
        </authorList>
    </citation>
    <scope>NUCLEOTIDE SEQUENCE [LARGE SCALE GENOMIC DNA]</scope>
    <source>
        <strain evidence="1 2">NBRC 112785</strain>
    </source>
</reference>
<sequence length="151" mass="17913">MNTLNKAVIQLIGFRSGKRELGVNAKTRDDAAYLIRELMLLGYRLTKDEIYYLTAQDSTQVIDHIRNKWFTPVYCERIQPSNWYITPQEIERFKYDRDAQRQEVKSQYLSKKHTRDVQTVVKLRKNIGDTAFDKLIAEIKDLTNQIKNRNQ</sequence>
<gene>
    <name evidence="1" type="ORF">GCM10007894_14220</name>
</gene>
<evidence type="ECO:0000313" key="2">
    <source>
        <dbReference type="Proteomes" id="UP001157439"/>
    </source>
</evidence>
<organism evidence="1 2">
    <name type="scientific">Paraferrimonas haliotis</name>
    <dbReference type="NCBI Taxonomy" id="2013866"/>
    <lineage>
        <taxon>Bacteria</taxon>
        <taxon>Pseudomonadati</taxon>
        <taxon>Pseudomonadota</taxon>
        <taxon>Gammaproteobacteria</taxon>
        <taxon>Alteromonadales</taxon>
        <taxon>Ferrimonadaceae</taxon>
        <taxon>Paraferrimonas</taxon>
    </lineage>
</organism>
<name>A0AA37TQA0_9GAMM</name>
<dbReference type="EMBL" id="BSPO01000002">
    <property type="protein sequence ID" value="GLS83445.1"/>
    <property type="molecule type" value="Genomic_DNA"/>
</dbReference>
<keyword evidence="2" id="KW-1185">Reference proteome</keyword>
<comment type="caution">
    <text evidence="1">The sequence shown here is derived from an EMBL/GenBank/DDBJ whole genome shotgun (WGS) entry which is preliminary data.</text>
</comment>
<dbReference type="Proteomes" id="UP001157439">
    <property type="component" value="Unassembled WGS sequence"/>
</dbReference>
<protein>
    <submittedName>
        <fullName evidence="1">Uncharacterized protein</fullName>
    </submittedName>
</protein>
<proteinExistence type="predicted"/>
<evidence type="ECO:0000313" key="1">
    <source>
        <dbReference type="EMBL" id="GLS83445.1"/>
    </source>
</evidence>
<dbReference type="AlphaFoldDB" id="A0AA37TQA0"/>